<dbReference type="InterPro" id="IPR036188">
    <property type="entry name" value="FAD/NAD-bd_sf"/>
</dbReference>
<dbReference type="Pfam" id="PF05199">
    <property type="entry name" value="GMC_oxred_C"/>
    <property type="match status" value="1"/>
</dbReference>
<dbReference type="Pfam" id="PF00732">
    <property type="entry name" value="GMC_oxred_N"/>
    <property type="match status" value="1"/>
</dbReference>
<name>A0ABV7ZW29_9GAMM</name>
<protein>
    <submittedName>
        <fullName evidence="7">GMC family oxidoreductase</fullName>
    </submittedName>
</protein>
<evidence type="ECO:0000313" key="7">
    <source>
        <dbReference type="EMBL" id="MFC3852773.1"/>
    </source>
</evidence>
<evidence type="ECO:0000313" key="8">
    <source>
        <dbReference type="Proteomes" id="UP001595617"/>
    </source>
</evidence>
<accession>A0ABV7ZW29</accession>
<organism evidence="7 8">
    <name type="scientific">Saccharospirillum mangrovi</name>
    <dbReference type="NCBI Taxonomy" id="2161747"/>
    <lineage>
        <taxon>Bacteria</taxon>
        <taxon>Pseudomonadati</taxon>
        <taxon>Pseudomonadota</taxon>
        <taxon>Gammaproteobacteria</taxon>
        <taxon>Oceanospirillales</taxon>
        <taxon>Saccharospirillaceae</taxon>
        <taxon>Saccharospirillum</taxon>
    </lineage>
</organism>
<evidence type="ECO:0000259" key="5">
    <source>
        <dbReference type="Pfam" id="PF00732"/>
    </source>
</evidence>
<dbReference type="RefSeq" id="WP_380695297.1">
    <property type="nucleotide sequence ID" value="NZ_JBHRYR010000003.1"/>
</dbReference>
<keyword evidence="3" id="KW-0274">FAD</keyword>
<evidence type="ECO:0000259" key="6">
    <source>
        <dbReference type="Pfam" id="PF05199"/>
    </source>
</evidence>
<dbReference type="SUPFAM" id="SSF54373">
    <property type="entry name" value="FAD-linked reductases, C-terminal domain"/>
    <property type="match status" value="1"/>
</dbReference>
<gene>
    <name evidence="7" type="ORF">ACFOOG_08005</name>
</gene>
<comment type="caution">
    <text evidence="7">The sequence shown here is derived from an EMBL/GenBank/DDBJ whole genome shotgun (WGS) entry which is preliminary data.</text>
</comment>
<dbReference type="SUPFAM" id="SSF51905">
    <property type="entry name" value="FAD/NAD(P)-binding domain"/>
    <property type="match status" value="1"/>
</dbReference>
<dbReference type="InterPro" id="IPR007867">
    <property type="entry name" value="GMC_OxRtase_C"/>
</dbReference>
<dbReference type="PANTHER" id="PTHR46056">
    <property type="entry name" value="LONG-CHAIN-ALCOHOL OXIDASE"/>
    <property type="match status" value="1"/>
</dbReference>
<dbReference type="EMBL" id="JBHRYR010000003">
    <property type="protein sequence ID" value="MFC3852773.1"/>
    <property type="molecule type" value="Genomic_DNA"/>
</dbReference>
<feature type="domain" description="Glucose-methanol-choline oxidoreductase N-terminal" evidence="5">
    <location>
        <begin position="6"/>
        <end position="307"/>
    </location>
</feature>
<keyword evidence="8" id="KW-1185">Reference proteome</keyword>
<evidence type="ECO:0000256" key="1">
    <source>
        <dbReference type="ARBA" id="ARBA00010790"/>
    </source>
</evidence>
<dbReference type="Gene3D" id="3.50.50.60">
    <property type="entry name" value="FAD/NAD(P)-binding domain"/>
    <property type="match status" value="2"/>
</dbReference>
<dbReference type="Proteomes" id="UP001595617">
    <property type="component" value="Unassembled WGS sequence"/>
</dbReference>
<evidence type="ECO:0000256" key="3">
    <source>
        <dbReference type="ARBA" id="ARBA00022827"/>
    </source>
</evidence>
<keyword evidence="2" id="KW-0285">Flavoprotein</keyword>
<evidence type="ECO:0000256" key="4">
    <source>
        <dbReference type="ARBA" id="ARBA00023002"/>
    </source>
</evidence>
<evidence type="ECO:0000256" key="2">
    <source>
        <dbReference type="ARBA" id="ARBA00022630"/>
    </source>
</evidence>
<proteinExistence type="inferred from homology"/>
<dbReference type="InterPro" id="IPR000172">
    <property type="entry name" value="GMC_OxRdtase_N"/>
</dbReference>
<comment type="similarity">
    <text evidence="1">Belongs to the GMC oxidoreductase family.</text>
</comment>
<feature type="domain" description="Glucose-methanol-choline oxidoreductase C-terminal" evidence="6">
    <location>
        <begin position="398"/>
        <end position="515"/>
    </location>
</feature>
<sequence length="527" mass="58434">MNNVDYDYIVVGSGASGSAAAWRLTQNGFKVICLERGKEILPSEYPSTRSDWEIKKRKDFNPVSAIRNLESDYPVDDSESPIAICNYNAVGGSTILYSAHFPRFRPQDFKIQSSDGLYEDWPISYEDLKPYYEINEREMAVSGLVGDPMYPDIEELLPPVPIGITGERIGDAFNKKGWHWWPSYAAISTRSKNGRDQCINLGPCNTGCPQGAKSSVDRTYLSRAKANGLELITECYVDSVIVNNNSAKGVVYFDKLGKRHELYASNIILAASAIGTPRILLNSKNETGENGVANSSGLVGKNLMIHPLGYVEGLFEEELDTDIGPQGCMIYSLEHYRKENRDFDLGYMMHVLRGTGPIETAMSALNRRKLRFGEALEEDFFKFYKKQVSISIICDDLPQLNNSVELSNDTDKFGTPGVKINYKVSENTLKMMKDGMSKAREILELSGAKKTYAYGPVRNTGWHLMGTCKMGFDPSKSVVDPSGESHDVKGLFVVDSSCFVTGSCVNPANTIQAVALYLTDKIIGKNE</sequence>
<dbReference type="PANTHER" id="PTHR46056:SF12">
    <property type="entry name" value="LONG-CHAIN-ALCOHOL OXIDASE"/>
    <property type="match status" value="1"/>
</dbReference>
<reference evidence="8" key="1">
    <citation type="journal article" date="2019" name="Int. J. Syst. Evol. Microbiol.">
        <title>The Global Catalogue of Microorganisms (GCM) 10K type strain sequencing project: providing services to taxonomists for standard genome sequencing and annotation.</title>
        <authorList>
            <consortium name="The Broad Institute Genomics Platform"/>
            <consortium name="The Broad Institute Genome Sequencing Center for Infectious Disease"/>
            <person name="Wu L."/>
            <person name="Ma J."/>
        </authorList>
    </citation>
    <scope>NUCLEOTIDE SEQUENCE [LARGE SCALE GENOMIC DNA]</scope>
    <source>
        <strain evidence="8">IBRC 10765</strain>
    </source>
</reference>
<keyword evidence="4" id="KW-0560">Oxidoreductase</keyword>